<proteinExistence type="predicted"/>
<dbReference type="InterPro" id="IPR025340">
    <property type="entry name" value="DUF4246"/>
</dbReference>
<dbReference type="KEGG" id="spar:SPRG_03436"/>
<dbReference type="RefSeq" id="XP_012197420.1">
    <property type="nucleotide sequence ID" value="XM_012342030.1"/>
</dbReference>
<protein>
    <recommendedName>
        <fullName evidence="1">DUF4246 domain-containing protein</fullName>
    </recommendedName>
</protein>
<dbReference type="PANTHER" id="PTHR33119:SF1">
    <property type="entry name" value="FE2OG DIOXYGENASE DOMAIN-CONTAINING PROTEIN"/>
    <property type="match status" value="1"/>
</dbReference>
<dbReference type="PANTHER" id="PTHR33119">
    <property type="entry name" value="IFI3P"/>
    <property type="match status" value="1"/>
</dbReference>
<dbReference type="OrthoDB" id="415532at2759"/>
<organism evidence="2 3">
    <name type="scientific">Saprolegnia parasitica (strain CBS 223.65)</name>
    <dbReference type="NCBI Taxonomy" id="695850"/>
    <lineage>
        <taxon>Eukaryota</taxon>
        <taxon>Sar</taxon>
        <taxon>Stramenopiles</taxon>
        <taxon>Oomycota</taxon>
        <taxon>Saprolegniomycetes</taxon>
        <taxon>Saprolegniales</taxon>
        <taxon>Saprolegniaceae</taxon>
        <taxon>Saprolegnia</taxon>
    </lineage>
</organism>
<dbReference type="VEuPathDB" id="FungiDB:SPRG_03436"/>
<evidence type="ECO:0000313" key="2">
    <source>
        <dbReference type="EMBL" id="KDO31510.1"/>
    </source>
</evidence>
<reference evidence="2 3" key="1">
    <citation type="journal article" date="2013" name="PLoS Genet.">
        <title>Distinctive expansion of potential virulence genes in the genome of the oomycete fish pathogen Saprolegnia parasitica.</title>
        <authorList>
            <person name="Jiang R.H."/>
            <person name="de Bruijn I."/>
            <person name="Haas B.J."/>
            <person name="Belmonte R."/>
            <person name="Lobach L."/>
            <person name="Christie J."/>
            <person name="van den Ackerveken G."/>
            <person name="Bottin A."/>
            <person name="Bulone V."/>
            <person name="Diaz-Moreno S.M."/>
            <person name="Dumas B."/>
            <person name="Fan L."/>
            <person name="Gaulin E."/>
            <person name="Govers F."/>
            <person name="Grenville-Briggs L.J."/>
            <person name="Horner N.R."/>
            <person name="Levin J.Z."/>
            <person name="Mammella M."/>
            <person name="Meijer H.J."/>
            <person name="Morris P."/>
            <person name="Nusbaum C."/>
            <person name="Oome S."/>
            <person name="Phillips A.J."/>
            <person name="van Rooyen D."/>
            <person name="Rzeszutek E."/>
            <person name="Saraiva M."/>
            <person name="Secombes C.J."/>
            <person name="Seidl M.F."/>
            <person name="Snel B."/>
            <person name="Stassen J.H."/>
            <person name="Sykes S."/>
            <person name="Tripathy S."/>
            <person name="van den Berg H."/>
            <person name="Vega-Arreguin J.C."/>
            <person name="Wawra S."/>
            <person name="Young S.K."/>
            <person name="Zeng Q."/>
            <person name="Dieguez-Uribeondo J."/>
            <person name="Russ C."/>
            <person name="Tyler B.M."/>
            <person name="van West P."/>
        </authorList>
    </citation>
    <scope>NUCLEOTIDE SEQUENCE [LARGE SCALE GENOMIC DNA]</scope>
    <source>
        <strain evidence="2 3">CBS 223.65</strain>
    </source>
</reference>
<gene>
    <name evidence="2" type="ORF">SPRG_03436</name>
</gene>
<dbReference type="Proteomes" id="UP000030745">
    <property type="component" value="Unassembled WGS sequence"/>
</dbReference>
<feature type="domain" description="DUF4246" evidence="1">
    <location>
        <begin position="56"/>
        <end position="125"/>
    </location>
</feature>
<dbReference type="Pfam" id="PF14033">
    <property type="entry name" value="DUF4246"/>
    <property type="match status" value="1"/>
</dbReference>
<dbReference type="AlphaFoldDB" id="A0A067CQI0"/>
<keyword evidence="3" id="KW-1185">Reference proteome</keyword>
<evidence type="ECO:0000313" key="3">
    <source>
        <dbReference type="Proteomes" id="UP000030745"/>
    </source>
</evidence>
<dbReference type="InterPro" id="IPR049192">
    <property type="entry name" value="DUF4246_C"/>
</dbReference>
<dbReference type="EMBL" id="KK583197">
    <property type="protein sequence ID" value="KDO31510.1"/>
    <property type="molecule type" value="Genomic_DNA"/>
</dbReference>
<dbReference type="GeneID" id="24125943"/>
<evidence type="ECO:0000259" key="1">
    <source>
        <dbReference type="Pfam" id="PF14033"/>
    </source>
</evidence>
<sequence length="254" mass="28049">QLGTRDVITEAQQRVFGAELAANNVDFDPFWPEVAPVLPEHVHEGSLQNEFEPWLERDDDNSRLLVVCQVQSYAVSPEAPTHPGQRLWQLGSGLTNDAIVATGMLVVASDNILLPTIECRQAFGNTNVRTTGDSREVFCPERHALQMQTTGYRRLLTFHALDATQKGHLTLLRVYFVHSDVDVLSTAYVFPQQRAFLLDALEGTRFASVPDNVLRIIEAFVGLALLDAATADAIAVRAKAERDDSLTQLTPNGL</sequence>
<name>A0A067CQI0_SAPPC</name>
<accession>A0A067CQI0</accession>
<feature type="non-terminal residue" evidence="2">
    <location>
        <position position="1"/>
    </location>
</feature>